<gene>
    <name evidence="1" type="ORF">M440DRAFT_1396070</name>
</gene>
<name>A0A2T4CH86_TRILO</name>
<dbReference type="AlphaFoldDB" id="A0A2T4CH86"/>
<dbReference type="Proteomes" id="UP000240760">
    <property type="component" value="Unassembled WGS sequence"/>
</dbReference>
<dbReference type="EMBL" id="KZ679126">
    <property type="protein sequence ID" value="PTB80927.1"/>
    <property type="molecule type" value="Genomic_DNA"/>
</dbReference>
<accession>A0A2T4CH86</accession>
<proteinExistence type="predicted"/>
<evidence type="ECO:0000313" key="1">
    <source>
        <dbReference type="EMBL" id="PTB80927.1"/>
    </source>
</evidence>
<protein>
    <submittedName>
        <fullName evidence="1">Uncharacterized protein</fullName>
    </submittedName>
</protein>
<keyword evidence="2" id="KW-1185">Reference proteome</keyword>
<organism evidence="1 2">
    <name type="scientific">Trichoderma longibrachiatum ATCC 18648</name>
    <dbReference type="NCBI Taxonomy" id="983965"/>
    <lineage>
        <taxon>Eukaryota</taxon>
        <taxon>Fungi</taxon>
        <taxon>Dikarya</taxon>
        <taxon>Ascomycota</taxon>
        <taxon>Pezizomycotina</taxon>
        <taxon>Sordariomycetes</taxon>
        <taxon>Hypocreomycetidae</taxon>
        <taxon>Hypocreales</taxon>
        <taxon>Hypocreaceae</taxon>
        <taxon>Trichoderma</taxon>
    </lineage>
</organism>
<reference evidence="1 2" key="1">
    <citation type="submission" date="2016-07" db="EMBL/GenBank/DDBJ databases">
        <title>Multiple horizontal gene transfer events from other fungi enriched the ability of initially mycotrophic Trichoderma (Ascomycota) to feed on dead plant biomass.</title>
        <authorList>
            <consortium name="DOE Joint Genome Institute"/>
            <person name="Aerts A."/>
            <person name="Atanasova L."/>
            <person name="Chenthamara K."/>
            <person name="Zhang J."/>
            <person name="Grujic M."/>
            <person name="Henrissat B."/>
            <person name="Kuo A."/>
            <person name="Salamov A."/>
            <person name="Lipzen A."/>
            <person name="Labutti K."/>
            <person name="Barry K."/>
            <person name="Miao Y."/>
            <person name="Rahimi M.J."/>
            <person name="Shen Q."/>
            <person name="Grigoriev I.V."/>
            <person name="Kubicek C.P."/>
            <person name="Druzhinina I.S."/>
        </authorList>
    </citation>
    <scope>NUCLEOTIDE SEQUENCE [LARGE SCALE GENOMIC DNA]</scope>
    <source>
        <strain evidence="1 2">ATCC 18648</strain>
    </source>
</reference>
<evidence type="ECO:0000313" key="2">
    <source>
        <dbReference type="Proteomes" id="UP000240760"/>
    </source>
</evidence>
<sequence>MKDTKRSHSHINHATTMLCDPILATRGAPEPANQGRIARLKRPVSIWAPVEPPSRGARKNTTAAASGCAGLQCVTTRMVRSKTQRARPCKEENFSVFCRPLLESRVALSLTAWLRLSVVAYCQWSVRAFVFSTNMRPKMMNRRSLMPKRRT</sequence>